<organism evidence="11">
    <name type="scientific">Tanacetum cinerariifolium</name>
    <name type="common">Dalmatian daisy</name>
    <name type="synonym">Chrysanthemum cinerariifolium</name>
    <dbReference type="NCBI Taxonomy" id="118510"/>
    <lineage>
        <taxon>Eukaryota</taxon>
        <taxon>Viridiplantae</taxon>
        <taxon>Streptophyta</taxon>
        <taxon>Embryophyta</taxon>
        <taxon>Tracheophyta</taxon>
        <taxon>Spermatophyta</taxon>
        <taxon>Magnoliopsida</taxon>
        <taxon>eudicotyledons</taxon>
        <taxon>Gunneridae</taxon>
        <taxon>Pentapetalae</taxon>
        <taxon>asterids</taxon>
        <taxon>campanulids</taxon>
        <taxon>Asterales</taxon>
        <taxon>Asteraceae</taxon>
        <taxon>Asteroideae</taxon>
        <taxon>Anthemideae</taxon>
        <taxon>Anthemidinae</taxon>
        <taxon>Tanacetum</taxon>
    </lineage>
</organism>
<proteinExistence type="predicted"/>
<dbReference type="PANTHER" id="PTHR24559">
    <property type="entry name" value="TRANSPOSON TY3-I GAG-POL POLYPROTEIN"/>
    <property type="match status" value="1"/>
</dbReference>
<keyword evidence="5" id="KW-0255">Endonuclease</keyword>
<dbReference type="InterPro" id="IPR041577">
    <property type="entry name" value="RT_RNaseH_2"/>
</dbReference>
<feature type="region of interest" description="Disordered" evidence="9">
    <location>
        <begin position="33"/>
        <end position="67"/>
    </location>
</feature>
<dbReference type="GO" id="GO:0003676">
    <property type="term" value="F:nucleic acid binding"/>
    <property type="evidence" value="ECO:0007669"/>
    <property type="project" value="InterPro"/>
</dbReference>
<keyword evidence="8" id="KW-0862">Zinc</keyword>
<dbReference type="InterPro" id="IPR053134">
    <property type="entry name" value="RNA-dir_DNA_polymerase"/>
</dbReference>
<protein>
    <submittedName>
        <fullName evidence="11">Reverse transcriptase domain-containing protein</fullName>
    </submittedName>
</protein>
<evidence type="ECO:0000256" key="2">
    <source>
        <dbReference type="ARBA" id="ARBA00022679"/>
    </source>
</evidence>
<dbReference type="Gene3D" id="3.10.10.10">
    <property type="entry name" value="HIV Type 1 Reverse Transcriptase, subunit A, domain 1"/>
    <property type="match status" value="2"/>
</dbReference>
<dbReference type="GO" id="GO:0006508">
    <property type="term" value="P:proteolysis"/>
    <property type="evidence" value="ECO:0007669"/>
    <property type="project" value="UniProtKB-KW"/>
</dbReference>
<name>A0A699GTI1_TANCI</name>
<dbReference type="AlphaFoldDB" id="A0A699GTI1"/>
<dbReference type="SMART" id="SM00343">
    <property type="entry name" value="ZnF_C2HC"/>
    <property type="match status" value="1"/>
</dbReference>
<reference evidence="11" key="1">
    <citation type="journal article" date="2019" name="Sci. Rep.">
        <title>Draft genome of Tanacetum cinerariifolium, the natural source of mosquito coil.</title>
        <authorList>
            <person name="Yamashiro T."/>
            <person name="Shiraishi A."/>
            <person name="Satake H."/>
            <person name="Nakayama K."/>
        </authorList>
    </citation>
    <scope>NUCLEOTIDE SEQUENCE</scope>
</reference>
<dbReference type="Gene3D" id="3.30.70.270">
    <property type="match status" value="2"/>
</dbReference>
<evidence type="ECO:0000256" key="8">
    <source>
        <dbReference type="PROSITE-ProRule" id="PRU00047"/>
    </source>
</evidence>
<feature type="region of interest" description="Disordered" evidence="9">
    <location>
        <begin position="164"/>
        <end position="210"/>
    </location>
</feature>
<dbReference type="PROSITE" id="PS50158">
    <property type="entry name" value="ZF_CCHC"/>
    <property type="match status" value="1"/>
</dbReference>
<evidence type="ECO:0000256" key="6">
    <source>
        <dbReference type="ARBA" id="ARBA00022801"/>
    </source>
</evidence>
<dbReference type="CDD" id="cd01647">
    <property type="entry name" value="RT_LTR"/>
    <property type="match status" value="1"/>
</dbReference>
<dbReference type="GO" id="GO:0008233">
    <property type="term" value="F:peptidase activity"/>
    <property type="evidence" value="ECO:0007669"/>
    <property type="project" value="UniProtKB-KW"/>
</dbReference>
<evidence type="ECO:0000256" key="3">
    <source>
        <dbReference type="ARBA" id="ARBA00022695"/>
    </source>
</evidence>
<comment type="caution">
    <text evidence="11">The sequence shown here is derived from an EMBL/GenBank/DDBJ whole genome shotgun (WGS) entry which is preliminary data.</text>
</comment>
<sequence length="709" mass="80416">MVRPTLIVLSRSCAPPGRPFGCIGDISELQLQEHGGGRAKGHSGDQDDGRIDGQGGQVGGQGSEVNDGVDGVPDFSTIIAQQLQNLLPTIELLACNLKEYDGKGGVIVYTRWINKIESVQDTSGCRDNQKVKYTAGSFVGMMEAMEPKTIQKVVQIAGTLTDKSLRNGSIKKNPKKRGNRGEPSKDRNVIDDNKRTKTGNAYATTTNPVGKENTGIMPKCTTCNTHHSPKAPCRTCFNCNCPGHFAKDCRVEYGSTDHIKSACPMLNQAQGPGGNHPNQALANNRGHGRRNQGNQVRGRAFMLGAEEACQDSNIVRVRIPLLDGKVLRFIGERPDEKVRHLVRAKAKEQKREELVVMRDFLEVFLDYLSGSPPSREIEFRIKLVLGAIPVAKTPYRLAPFEMEEFSGQLKELQDKGFIQPSSSPWGELIDLRSRYHQLRVHEDDIPKTAFRTRYGHFEFTVMPFGLTNAPATWEKHEVYLGLVLDLLKEEKLYAKFFKCEFWLREVHFHRHVINGDGYYRRFIENFSKIAKPLTVLTRKSRTFDQGEEQENVFQTLKDKLCNAPILAPPDGPEDFVVYCDASRLGLGCELMQRGKRRWIEIFSYYNCEIRYHPGKANTIADALSRKERVKPKRVRAMNMTLQSEGIQVDAKLNFVEEPVEILEREFKKLKHSRISIVKVWWNSKRGLEFTWERKDQMKLKYSHLFSADK</sequence>
<keyword evidence="2" id="KW-0808">Transferase</keyword>
<dbReference type="SUPFAM" id="SSF56672">
    <property type="entry name" value="DNA/RNA polymerases"/>
    <property type="match status" value="1"/>
</dbReference>
<evidence type="ECO:0000256" key="5">
    <source>
        <dbReference type="ARBA" id="ARBA00022759"/>
    </source>
</evidence>
<feature type="compositionally biased region" description="Basic and acidic residues" evidence="9">
    <location>
        <begin position="42"/>
        <end position="51"/>
    </location>
</feature>
<dbReference type="InterPro" id="IPR001878">
    <property type="entry name" value="Znf_CCHC"/>
</dbReference>
<evidence type="ECO:0000256" key="4">
    <source>
        <dbReference type="ARBA" id="ARBA00022722"/>
    </source>
</evidence>
<feature type="compositionally biased region" description="Gly residues" evidence="9">
    <location>
        <begin position="52"/>
        <end position="62"/>
    </location>
</feature>
<feature type="domain" description="CCHC-type" evidence="10">
    <location>
        <begin position="236"/>
        <end position="250"/>
    </location>
</feature>
<accession>A0A699GTI1</accession>
<keyword evidence="3" id="KW-0548">Nucleotidyltransferase</keyword>
<evidence type="ECO:0000313" key="11">
    <source>
        <dbReference type="EMBL" id="GEW06992.1"/>
    </source>
</evidence>
<dbReference type="InterPro" id="IPR043502">
    <property type="entry name" value="DNA/RNA_pol_sf"/>
</dbReference>
<keyword evidence="8" id="KW-0479">Metal-binding</keyword>
<evidence type="ECO:0000256" key="1">
    <source>
        <dbReference type="ARBA" id="ARBA00022670"/>
    </source>
</evidence>
<feature type="compositionally biased region" description="Polar residues" evidence="9">
    <location>
        <begin position="198"/>
        <end position="208"/>
    </location>
</feature>
<keyword evidence="7 11" id="KW-0695">RNA-directed DNA polymerase</keyword>
<keyword evidence="8" id="KW-0863">Zinc-finger</keyword>
<dbReference type="InterPro" id="IPR043128">
    <property type="entry name" value="Rev_trsase/Diguanyl_cyclase"/>
</dbReference>
<dbReference type="GO" id="GO:0004519">
    <property type="term" value="F:endonuclease activity"/>
    <property type="evidence" value="ECO:0007669"/>
    <property type="project" value="UniProtKB-KW"/>
</dbReference>
<dbReference type="Pfam" id="PF17919">
    <property type="entry name" value="RT_RNaseH_2"/>
    <property type="match status" value="1"/>
</dbReference>
<dbReference type="PANTHER" id="PTHR24559:SF444">
    <property type="entry name" value="REVERSE TRANSCRIPTASE DOMAIN-CONTAINING PROTEIN"/>
    <property type="match status" value="1"/>
</dbReference>
<dbReference type="FunFam" id="3.10.10.10:FF:000007">
    <property type="entry name" value="Retrovirus-related Pol polyprotein from transposon 17.6-like Protein"/>
    <property type="match status" value="1"/>
</dbReference>
<evidence type="ECO:0000256" key="9">
    <source>
        <dbReference type="SAM" id="MobiDB-lite"/>
    </source>
</evidence>
<keyword evidence="1" id="KW-0645">Protease</keyword>
<keyword evidence="6" id="KW-0378">Hydrolase</keyword>
<evidence type="ECO:0000256" key="7">
    <source>
        <dbReference type="ARBA" id="ARBA00022918"/>
    </source>
</evidence>
<dbReference type="EMBL" id="BKCJ010044035">
    <property type="protein sequence ID" value="GEW06992.1"/>
    <property type="molecule type" value="Genomic_DNA"/>
</dbReference>
<dbReference type="GO" id="GO:0008270">
    <property type="term" value="F:zinc ion binding"/>
    <property type="evidence" value="ECO:0007669"/>
    <property type="project" value="UniProtKB-KW"/>
</dbReference>
<gene>
    <name evidence="11" type="ORF">Tci_178968</name>
</gene>
<dbReference type="Pfam" id="PF00098">
    <property type="entry name" value="zf-CCHC"/>
    <property type="match status" value="1"/>
</dbReference>
<feature type="compositionally biased region" description="Basic and acidic residues" evidence="9">
    <location>
        <begin position="179"/>
        <end position="195"/>
    </location>
</feature>
<evidence type="ECO:0000259" key="10">
    <source>
        <dbReference type="PROSITE" id="PS50158"/>
    </source>
</evidence>
<keyword evidence="4" id="KW-0540">Nuclease</keyword>
<dbReference type="GO" id="GO:0003964">
    <property type="term" value="F:RNA-directed DNA polymerase activity"/>
    <property type="evidence" value="ECO:0007669"/>
    <property type="project" value="UniProtKB-KW"/>
</dbReference>